<dbReference type="GO" id="GO:0003677">
    <property type="term" value="F:DNA binding"/>
    <property type="evidence" value="ECO:0007669"/>
    <property type="project" value="UniProtKB-KW"/>
</dbReference>
<dbReference type="Pfam" id="PF02195">
    <property type="entry name" value="ParB_N"/>
    <property type="match status" value="1"/>
</dbReference>
<protein>
    <submittedName>
        <fullName evidence="5">Chromosome-partitioning protein ParB</fullName>
    </submittedName>
</protein>
<dbReference type="PANTHER" id="PTHR33375">
    <property type="entry name" value="CHROMOSOME-PARTITIONING PROTEIN PARB-RELATED"/>
    <property type="match status" value="1"/>
</dbReference>
<dbReference type="GO" id="GO:0005694">
    <property type="term" value="C:chromosome"/>
    <property type="evidence" value="ECO:0007669"/>
    <property type="project" value="TreeGrafter"/>
</dbReference>
<dbReference type="PANTHER" id="PTHR33375:SF1">
    <property type="entry name" value="CHROMOSOME-PARTITIONING PROTEIN PARB-RELATED"/>
    <property type="match status" value="1"/>
</dbReference>
<feature type="domain" description="ParB-like N-terminal" evidence="4">
    <location>
        <begin position="34"/>
        <end position="123"/>
    </location>
</feature>
<evidence type="ECO:0000256" key="2">
    <source>
        <dbReference type="ARBA" id="ARBA00022829"/>
    </source>
</evidence>
<dbReference type="KEGG" id="smul:SMUL_0681"/>
<dbReference type="InterPro" id="IPR003115">
    <property type="entry name" value="ParB_N"/>
</dbReference>
<dbReference type="CDD" id="cd16393">
    <property type="entry name" value="SPO0J_N"/>
    <property type="match status" value="1"/>
</dbReference>
<dbReference type="NCBIfam" id="TIGR00180">
    <property type="entry name" value="parB_part"/>
    <property type="match status" value="1"/>
</dbReference>
<evidence type="ECO:0000256" key="1">
    <source>
        <dbReference type="ARBA" id="ARBA00006295"/>
    </source>
</evidence>
<keyword evidence="3" id="KW-0238">DNA-binding</keyword>
<evidence type="ECO:0000313" key="5">
    <source>
        <dbReference type="EMBL" id="AHJ11950.1"/>
    </source>
</evidence>
<dbReference type="InterPro" id="IPR041468">
    <property type="entry name" value="HTH_ParB/Spo0J"/>
</dbReference>
<dbReference type="FunFam" id="1.10.10.2830:FF:000001">
    <property type="entry name" value="Chromosome partitioning protein ParB"/>
    <property type="match status" value="1"/>
</dbReference>
<sequence>MSAKKVLGRGLSAIIEDVEEAYKQDIEQAKDLVRDIAIERITPNPYQPRTHFNEVALKELSESIKRHGLLQPIIVVAKDDGYMLLAGERRLRASKLAGFTKIKAIVADIESKNLRELALIENIQREDLNPVELAIAYKELIEEYKITQDGLSEIIHKSRTQITNTIRLLSLSDQTKKYLAEGILSQGHAKVLVGLEPKDEETIVNTILGQKLSVRETEALVKKLKSSDESTGKVEKTVSAIPEELQTLTSRLKELGFEAKPKANTITIHFKNGEAIYTFLEQLKS</sequence>
<proteinExistence type="inferred from homology"/>
<evidence type="ECO:0000259" key="4">
    <source>
        <dbReference type="SMART" id="SM00470"/>
    </source>
</evidence>
<dbReference type="Pfam" id="PF17762">
    <property type="entry name" value="HTH_ParB"/>
    <property type="match status" value="1"/>
</dbReference>
<gene>
    <name evidence="5" type="primary">parB</name>
    <name evidence="5" type="ORF">SMUL_0681</name>
</gene>
<dbReference type="GO" id="GO:0007059">
    <property type="term" value="P:chromosome segregation"/>
    <property type="evidence" value="ECO:0007669"/>
    <property type="project" value="UniProtKB-KW"/>
</dbReference>
<dbReference type="FunFam" id="3.90.1530.30:FF:000001">
    <property type="entry name" value="Chromosome partitioning protein ParB"/>
    <property type="match status" value="1"/>
</dbReference>
<dbReference type="RefSeq" id="WP_025343858.1">
    <property type="nucleotide sequence ID" value="NZ_CP007201.1"/>
</dbReference>
<dbReference type="InterPro" id="IPR050336">
    <property type="entry name" value="Chromosome_partition/occlusion"/>
</dbReference>
<dbReference type="Gene3D" id="1.10.10.2830">
    <property type="match status" value="1"/>
</dbReference>
<keyword evidence="2" id="KW-0159">Chromosome partition</keyword>
<dbReference type="GO" id="GO:0045881">
    <property type="term" value="P:positive regulation of sporulation resulting in formation of a cellular spore"/>
    <property type="evidence" value="ECO:0007669"/>
    <property type="project" value="TreeGrafter"/>
</dbReference>
<dbReference type="SMART" id="SM00470">
    <property type="entry name" value="ParB"/>
    <property type="match status" value="1"/>
</dbReference>
<organism evidence="5 6">
    <name type="scientific">Sulfurospirillum multivorans (strain DM 12446 / JCM 15788 / NBRC 109480)</name>
    <dbReference type="NCBI Taxonomy" id="1150621"/>
    <lineage>
        <taxon>Bacteria</taxon>
        <taxon>Pseudomonadati</taxon>
        <taxon>Campylobacterota</taxon>
        <taxon>Epsilonproteobacteria</taxon>
        <taxon>Campylobacterales</taxon>
        <taxon>Sulfurospirillaceae</taxon>
        <taxon>Sulfurospirillum</taxon>
    </lineage>
</organism>
<dbReference type="AlphaFoldDB" id="A0AA86DYS5"/>
<accession>A0AA86DYS5</accession>
<dbReference type="InterPro" id="IPR004437">
    <property type="entry name" value="ParB/RepB/Spo0J"/>
</dbReference>
<dbReference type="EMBL" id="CP007201">
    <property type="protein sequence ID" value="AHJ11950.1"/>
    <property type="molecule type" value="Genomic_DNA"/>
</dbReference>
<reference evidence="5 6" key="1">
    <citation type="journal article" date="2014" name="Environ. Microbiol.">
        <title>Insights into organohalide respiration and the versatile catabolism of Sulfurospirillum multivorans gained from comparative genomics and physiological studies.</title>
        <authorList>
            <person name="Goris T."/>
            <person name="Schubert T."/>
            <person name="Gadkari J."/>
            <person name="Wubet T."/>
            <person name="Tarkka M."/>
            <person name="Buscot F."/>
            <person name="Adrian L."/>
            <person name="Diekert G."/>
        </authorList>
    </citation>
    <scope>NUCLEOTIDE SEQUENCE [LARGE SCALE GENOMIC DNA]</scope>
    <source>
        <strain evidence="6">DM 12446 / JCM 15788 / NBRC 109480</strain>
    </source>
</reference>
<dbReference type="Gene3D" id="3.90.1530.30">
    <property type="match status" value="1"/>
</dbReference>
<dbReference type="InterPro" id="IPR036086">
    <property type="entry name" value="ParB/Sulfiredoxin_sf"/>
</dbReference>
<evidence type="ECO:0000313" key="6">
    <source>
        <dbReference type="Proteomes" id="UP000019322"/>
    </source>
</evidence>
<dbReference type="Proteomes" id="UP000019322">
    <property type="component" value="Chromosome"/>
</dbReference>
<dbReference type="SUPFAM" id="SSF110849">
    <property type="entry name" value="ParB/Sulfiredoxin"/>
    <property type="match status" value="1"/>
</dbReference>
<name>A0AA86DYS5_SULMK</name>
<evidence type="ECO:0000256" key="3">
    <source>
        <dbReference type="ARBA" id="ARBA00023125"/>
    </source>
</evidence>
<comment type="similarity">
    <text evidence="1">Belongs to the ParB family.</text>
</comment>